<evidence type="ECO:0000313" key="6">
    <source>
        <dbReference type="EMBL" id="PKU63309.1"/>
    </source>
</evidence>
<evidence type="ECO:0000259" key="5">
    <source>
        <dbReference type="PROSITE" id="PS51999"/>
    </source>
</evidence>
<feature type="domain" description="GRF-type" evidence="5">
    <location>
        <begin position="20"/>
        <end position="62"/>
    </location>
</feature>
<evidence type="ECO:0000256" key="2">
    <source>
        <dbReference type="ARBA" id="ARBA00022771"/>
    </source>
</evidence>
<dbReference type="Proteomes" id="UP000233837">
    <property type="component" value="Unassembled WGS sequence"/>
</dbReference>
<gene>
    <name evidence="6" type="ORF">MA16_Dca013353</name>
</gene>
<dbReference type="AlphaFoldDB" id="A0A2I0VIS3"/>
<reference evidence="6 7" key="1">
    <citation type="journal article" date="2016" name="Sci. Rep.">
        <title>The Dendrobium catenatum Lindl. genome sequence provides insights into polysaccharide synthase, floral development and adaptive evolution.</title>
        <authorList>
            <person name="Zhang G.Q."/>
            <person name="Xu Q."/>
            <person name="Bian C."/>
            <person name="Tsai W.C."/>
            <person name="Yeh C.M."/>
            <person name="Liu K.W."/>
            <person name="Yoshida K."/>
            <person name="Zhang L.S."/>
            <person name="Chang S.B."/>
            <person name="Chen F."/>
            <person name="Shi Y."/>
            <person name="Su Y.Y."/>
            <person name="Zhang Y.Q."/>
            <person name="Chen L.J."/>
            <person name="Yin Y."/>
            <person name="Lin M."/>
            <person name="Huang H."/>
            <person name="Deng H."/>
            <person name="Wang Z.W."/>
            <person name="Zhu S.L."/>
            <person name="Zhao X."/>
            <person name="Deng C."/>
            <person name="Niu S.C."/>
            <person name="Huang J."/>
            <person name="Wang M."/>
            <person name="Liu G.H."/>
            <person name="Yang H.J."/>
            <person name="Xiao X.J."/>
            <person name="Hsiao Y.Y."/>
            <person name="Wu W.L."/>
            <person name="Chen Y.Y."/>
            <person name="Mitsuda N."/>
            <person name="Ohme-Takagi M."/>
            <person name="Luo Y.B."/>
            <person name="Van de Peer Y."/>
            <person name="Liu Z.J."/>
        </authorList>
    </citation>
    <scope>NUCLEOTIDE SEQUENCE [LARGE SCALE GENOMIC DNA]</scope>
    <source>
        <tissue evidence="6">The whole plant</tissue>
    </source>
</reference>
<protein>
    <recommendedName>
        <fullName evidence="5">GRF-type domain-containing protein</fullName>
    </recommendedName>
</protein>
<keyword evidence="1" id="KW-0479">Metal-binding</keyword>
<dbReference type="Pfam" id="PF06839">
    <property type="entry name" value="Zn_ribbon_GRF"/>
    <property type="match status" value="1"/>
</dbReference>
<evidence type="ECO:0000256" key="1">
    <source>
        <dbReference type="ARBA" id="ARBA00022723"/>
    </source>
</evidence>
<evidence type="ECO:0000313" key="7">
    <source>
        <dbReference type="Proteomes" id="UP000233837"/>
    </source>
</evidence>
<evidence type="ECO:0000256" key="4">
    <source>
        <dbReference type="PROSITE-ProRule" id="PRU01343"/>
    </source>
</evidence>
<accession>A0A2I0VIS3</accession>
<sequence length="80" mass="9659">MSSVNSSVRQEIRQHSQVYCHCHLKCVVYTCYRGLNRGKQFYRCIHNRTDDDCNFFKWINELEEPSLDTHYAWRGIDEKV</sequence>
<dbReference type="PANTHER" id="PTHR33248">
    <property type="entry name" value="ZINC ION-BINDING PROTEIN"/>
    <property type="match status" value="1"/>
</dbReference>
<dbReference type="GO" id="GO:0008270">
    <property type="term" value="F:zinc ion binding"/>
    <property type="evidence" value="ECO:0007669"/>
    <property type="project" value="UniProtKB-KW"/>
</dbReference>
<keyword evidence="7" id="KW-1185">Reference proteome</keyword>
<name>A0A2I0VIS3_9ASPA</name>
<dbReference type="EMBL" id="KZ503501">
    <property type="protein sequence ID" value="PKU63309.1"/>
    <property type="molecule type" value="Genomic_DNA"/>
</dbReference>
<keyword evidence="3" id="KW-0862">Zinc</keyword>
<dbReference type="InterPro" id="IPR010666">
    <property type="entry name" value="Znf_GRF"/>
</dbReference>
<reference evidence="6 7" key="2">
    <citation type="journal article" date="2017" name="Nature">
        <title>The Apostasia genome and the evolution of orchids.</title>
        <authorList>
            <person name="Zhang G.Q."/>
            <person name="Liu K.W."/>
            <person name="Li Z."/>
            <person name="Lohaus R."/>
            <person name="Hsiao Y.Y."/>
            <person name="Niu S.C."/>
            <person name="Wang J.Y."/>
            <person name="Lin Y.C."/>
            <person name="Xu Q."/>
            <person name="Chen L.J."/>
            <person name="Yoshida K."/>
            <person name="Fujiwara S."/>
            <person name="Wang Z.W."/>
            <person name="Zhang Y.Q."/>
            <person name="Mitsuda N."/>
            <person name="Wang M."/>
            <person name="Liu G.H."/>
            <person name="Pecoraro L."/>
            <person name="Huang H.X."/>
            <person name="Xiao X.J."/>
            <person name="Lin M."/>
            <person name="Wu X.Y."/>
            <person name="Wu W.L."/>
            <person name="Chen Y.Y."/>
            <person name="Chang S.B."/>
            <person name="Sakamoto S."/>
            <person name="Ohme-Takagi M."/>
            <person name="Yagi M."/>
            <person name="Zeng S.J."/>
            <person name="Shen C.Y."/>
            <person name="Yeh C.M."/>
            <person name="Luo Y.B."/>
            <person name="Tsai W.C."/>
            <person name="Van de Peer Y."/>
            <person name="Liu Z.J."/>
        </authorList>
    </citation>
    <scope>NUCLEOTIDE SEQUENCE [LARGE SCALE GENOMIC DNA]</scope>
    <source>
        <tissue evidence="6">The whole plant</tissue>
    </source>
</reference>
<dbReference type="PROSITE" id="PS51999">
    <property type="entry name" value="ZF_GRF"/>
    <property type="match status" value="1"/>
</dbReference>
<organism evidence="6 7">
    <name type="scientific">Dendrobium catenatum</name>
    <dbReference type="NCBI Taxonomy" id="906689"/>
    <lineage>
        <taxon>Eukaryota</taxon>
        <taxon>Viridiplantae</taxon>
        <taxon>Streptophyta</taxon>
        <taxon>Embryophyta</taxon>
        <taxon>Tracheophyta</taxon>
        <taxon>Spermatophyta</taxon>
        <taxon>Magnoliopsida</taxon>
        <taxon>Liliopsida</taxon>
        <taxon>Asparagales</taxon>
        <taxon>Orchidaceae</taxon>
        <taxon>Epidendroideae</taxon>
        <taxon>Malaxideae</taxon>
        <taxon>Dendrobiinae</taxon>
        <taxon>Dendrobium</taxon>
    </lineage>
</organism>
<evidence type="ECO:0000256" key="3">
    <source>
        <dbReference type="ARBA" id="ARBA00022833"/>
    </source>
</evidence>
<keyword evidence="2 4" id="KW-0863">Zinc-finger</keyword>
<proteinExistence type="predicted"/>